<evidence type="ECO:0000313" key="4">
    <source>
        <dbReference type="Proteomes" id="UP001152759"/>
    </source>
</evidence>
<dbReference type="AlphaFoldDB" id="A0A9P0ABI7"/>
<dbReference type="InterPro" id="IPR027859">
    <property type="entry name" value="KATNIP_dom"/>
</dbReference>
<name>A0A9P0ABI7_BEMTA</name>
<dbReference type="EMBL" id="OU963865">
    <property type="protein sequence ID" value="CAH0388267.1"/>
    <property type="molecule type" value="Genomic_DNA"/>
</dbReference>
<dbReference type="PANTHER" id="PTHR21534">
    <property type="entry name" value="KATANIN-INTERACTING PROTEIN"/>
    <property type="match status" value="1"/>
</dbReference>
<accession>A0A9P0ABI7</accession>
<feature type="compositionally biased region" description="Acidic residues" evidence="1">
    <location>
        <begin position="37"/>
        <end position="48"/>
    </location>
</feature>
<sequence length="700" mass="77704">MQSHSQILPPLSPPPTSLSRRELKPTDTEASRTLAEESTESSNEEPVSENDFIIPELPSGQELVIDITSTWGDKHYLGLNGIEIFNSDGEQVKVQKISADPADINVLPEYCKDPRVVGNLLDGVNRTHDDMHLWLTPYSEGEHHYVYITFSQTETIALIRIWNYNKSRIHSYRGAKDMVIFLDGVMIFQGEIARACGGILGSVDAFGDTILFTLDEDILEKISQNDSSYSIFFEENTSASINQLHITKRPLTADTAQQDVRPLTSAEAIPLEVASAETPAHQLTLFAELSPVSPIPSPTTSEIKAASPSLTVEQLRIDLIENWGHSMTIGLTGIQVVSDVGKLVPVEKITCNQPSSQIERLIDGELMTTNPDHMWSTNHSELARTFITLHFKVPQQVSAVIIWNYNASSDLTFCGVKSISLSVDGCILPNRECIYLRRAPGNCHYVYGQCIPLVFNVDLDAVSAQAPSPFMLSPRSVLDDDYEAVLPQGFVYQFLLLSTWGDDYYIGLNGLQLYDIDGRMIQLNEANVSAYPPSVNILEGVENDVRTADKLIDGVNDKSDGSHSWLAPVLPGELNRVYIIFSVPISISMIKLWNYRKTPARGVKEFEILVDDLLIYNGVLDVWSNNSAVKPFRTIVFSPNHQVTNEEKSTILKANDARCDVQLLNDLRVTSSGSQVTADQSQRPFTSLIISAQNKDVMNL</sequence>
<feature type="domain" description="KATNIP" evidence="2">
    <location>
        <begin position="318"/>
        <end position="621"/>
    </location>
</feature>
<feature type="compositionally biased region" description="Basic and acidic residues" evidence="1">
    <location>
        <begin position="19"/>
        <end position="30"/>
    </location>
</feature>
<feature type="region of interest" description="Disordered" evidence="1">
    <location>
        <begin position="1"/>
        <end position="50"/>
    </location>
</feature>
<dbReference type="PANTHER" id="PTHR21534:SF0">
    <property type="entry name" value="KATANIN-INTERACTING PROTEIN"/>
    <property type="match status" value="1"/>
</dbReference>
<evidence type="ECO:0000256" key="1">
    <source>
        <dbReference type="SAM" id="MobiDB-lite"/>
    </source>
</evidence>
<evidence type="ECO:0000259" key="2">
    <source>
        <dbReference type="Pfam" id="PF14652"/>
    </source>
</evidence>
<dbReference type="InterPro" id="IPR026704">
    <property type="entry name" value="KATNIP"/>
</dbReference>
<proteinExistence type="predicted"/>
<reference evidence="3" key="1">
    <citation type="submission" date="2021-12" db="EMBL/GenBank/DDBJ databases">
        <authorList>
            <person name="King R."/>
        </authorList>
    </citation>
    <scope>NUCLEOTIDE SEQUENCE</scope>
</reference>
<protein>
    <recommendedName>
        <fullName evidence="2">KATNIP domain-containing protein</fullName>
    </recommendedName>
</protein>
<dbReference type="Proteomes" id="UP001152759">
    <property type="component" value="Chromosome 4"/>
</dbReference>
<keyword evidence="4" id="KW-1185">Reference proteome</keyword>
<organism evidence="3 4">
    <name type="scientific">Bemisia tabaci</name>
    <name type="common">Sweetpotato whitefly</name>
    <name type="synonym">Aleurodes tabaci</name>
    <dbReference type="NCBI Taxonomy" id="7038"/>
    <lineage>
        <taxon>Eukaryota</taxon>
        <taxon>Metazoa</taxon>
        <taxon>Ecdysozoa</taxon>
        <taxon>Arthropoda</taxon>
        <taxon>Hexapoda</taxon>
        <taxon>Insecta</taxon>
        <taxon>Pterygota</taxon>
        <taxon>Neoptera</taxon>
        <taxon>Paraneoptera</taxon>
        <taxon>Hemiptera</taxon>
        <taxon>Sternorrhyncha</taxon>
        <taxon>Aleyrodoidea</taxon>
        <taxon>Aleyrodidae</taxon>
        <taxon>Aleyrodinae</taxon>
        <taxon>Bemisia</taxon>
    </lineage>
</organism>
<dbReference type="Pfam" id="PF14652">
    <property type="entry name" value="DUF4457"/>
    <property type="match status" value="2"/>
</dbReference>
<gene>
    <name evidence="3" type="ORF">BEMITA_LOCUS7188</name>
</gene>
<evidence type="ECO:0000313" key="3">
    <source>
        <dbReference type="EMBL" id="CAH0388267.1"/>
    </source>
</evidence>
<feature type="domain" description="KATNIP" evidence="2">
    <location>
        <begin position="32"/>
        <end position="193"/>
    </location>
</feature>